<evidence type="ECO:0000313" key="2">
    <source>
        <dbReference type="Proteomes" id="UP000276133"/>
    </source>
</evidence>
<accession>A0A3M7RCZ7</accession>
<organism evidence="1 2">
    <name type="scientific">Brachionus plicatilis</name>
    <name type="common">Marine rotifer</name>
    <name type="synonym">Brachionus muelleri</name>
    <dbReference type="NCBI Taxonomy" id="10195"/>
    <lineage>
        <taxon>Eukaryota</taxon>
        <taxon>Metazoa</taxon>
        <taxon>Spiralia</taxon>
        <taxon>Gnathifera</taxon>
        <taxon>Rotifera</taxon>
        <taxon>Eurotatoria</taxon>
        <taxon>Monogononta</taxon>
        <taxon>Pseudotrocha</taxon>
        <taxon>Ploima</taxon>
        <taxon>Brachionidae</taxon>
        <taxon>Brachionus</taxon>
    </lineage>
</organism>
<keyword evidence="2" id="KW-1185">Reference proteome</keyword>
<dbReference type="Proteomes" id="UP000276133">
    <property type="component" value="Unassembled WGS sequence"/>
</dbReference>
<gene>
    <name evidence="1" type="ORF">BpHYR1_037474</name>
</gene>
<name>A0A3M7RCZ7_BRAPC</name>
<dbReference type="AlphaFoldDB" id="A0A3M7RCZ7"/>
<reference evidence="1 2" key="1">
    <citation type="journal article" date="2018" name="Sci. Rep.">
        <title>Genomic signatures of local adaptation to the degree of environmental predictability in rotifers.</title>
        <authorList>
            <person name="Franch-Gras L."/>
            <person name="Hahn C."/>
            <person name="Garcia-Roger E.M."/>
            <person name="Carmona M.J."/>
            <person name="Serra M."/>
            <person name="Gomez A."/>
        </authorList>
    </citation>
    <scope>NUCLEOTIDE SEQUENCE [LARGE SCALE GENOMIC DNA]</scope>
    <source>
        <strain evidence="1">HYR1</strain>
    </source>
</reference>
<sequence>MYQLLQFTEHTEQHRGYSIKLIIYTTFITQSKQVSLFYDGNWLKPDLFSIVASNFLAVNLDLSGLLM</sequence>
<protein>
    <submittedName>
        <fullName evidence="1">Uncharacterized protein</fullName>
    </submittedName>
</protein>
<dbReference type="EMBL" id="REGN01003663">
    <property type="protein sequence ID" value="RNA21443.1"/>
    <property type="molecule type" value="Genomic_DNA"/>
</dbReference>
<evidence type="ECO:0000313" key="1">
    <source>
        <dbReference type="EMBL" id="RNA21443.1"/>
    </source>
</evidence>
<comment type="caution">
    <text evidence="1">The sequence shown here is derived from an EMBL/GenBank/DDBJ whole genome shotgun (WGS) entry which is preliminary data.</text>
</comment>
<proteinExistence type="predicted"/>